<dbReference type="Proteomes" id="UP000031036">
    <property type="component" value="Unassembled WGS sequence"/>
</dbReference>
<dbReference type="EMBL" id="JPKZ01020809">
    <property type="protein sequence ID" value="KHN71759.1"/>
    <property type="molecule type" value="Genomic_DNA"/>
</dbReference>
<name>A0A0B2URD2_TOXCA</name>
<sequence>MNAALVSGIGSLAYRDEGRCSNGKGKQENALKLMFGELQQAGVCVAHEVIPRACSRRQIPIPSRCDARLLGTHTLLDPSSLPVNTLIA</sequence>
<reference evidence="1 3" key="1">
    <citation type="submission" date="2014-11" db="EMBL/GenBank/DDBJ databases">
        <title>Genetic blueprint of the zoonotic pathogen Toxocara canis.</title>
        <authorList>
            <person name="Zhu X.-Q."/>
            <person name="Korhonen P.K."/>
            <person name="Cai H."/>
            <person name="Young N.D."/>
            <person name="Nejsum P."/>
            <person name="von Samson-Himmelstjerna G."/>
            <person name="Boag P.R."/>
            <person name="Tan P."/>
            <person name="Li Q."/>
            <person name="Min J."/>
            <person name="Yang Y."/>
            <person name="Wang X."/>
            <person name="Fang X."/>
            <person name="Hall R.S."/>
            <person name="Hofmann A."/>
            <person name="Sternberg P.W."/>
            <person name="Jex A.R."/>
            <person name="Gasser R.B."/>
        </authorList>
    </citation>
    <scope>NUCLEOTIDE SEQUENCE [LARGE SCALE GENOMIC DNA]</scope>
    <source>
        <strain evidence="1">PN_DK_2014</strain>
    </source>
</reference>
<evidence type="ECO:0000313" key="1">
    <source>
        <dbReference type="EMBL" id="KHN71759.1"/>
    </source>
</evidence>
<accession>A0A0B2URD2</accession>
<evidence type="ECO:0000313" key="3">
    <source>
        <dbReference type="Proteomes" id="UP000031036"/>
    </source>
</evidence>
<dbReference type="AlphaFoldDB" id="A0A0B2URD2"/>
<keyword evidence="3" id="KW-1185">Reference proteome</keyword>
<protein>
    <submittedName>
        <fullName evidence="1">Uncharacterized protein</fullName>
    </submittedName>
</protein>
<dbReference type="EMBL" id="UYWY01000583">
    <property type="protein sequence ID" value="VDM25192.1"/>
    <property type="molecule type" value="Genomic_DNA"/>
</dbReference>
<gene>
    <name evidence="1" type="ORF">Tcan_06263</name>
    <name evidence="2" type="ORF">TCNE_LOCUS957</name>
</gene>
<organism evidence="1 3">
    <name type="scientific">Toxocara canis</name>
    <name type="common">Canine roundworm</name>
    <dbReference type="NCBI Taxonomy" id="6265"/>
    <lineage>
        <taxon>Eukaryota</taxon>
        <taxon>Metazoa</taxon>
        <taxon>Ecdysozoa</taxon>
        <taxon>Nematoda</taxon>
        <taxon>Chromadorea</taxon>
        <taxon>Rhabditida</taxon>
        <taxon>Spirurina</taxon>
        <taxon>Ascaridomorpha</taxon>
        <taxon>Ascaridoidea</taxon>
        <taxon>Toxocaridae</taxon>
        <taxon>Toxocara</taxon>
    </lineage>
</organism>
<reference evidence="2" key="2">
    <citation type="submission" date="2018-11" db="EMBL/GenBank/DDBJ databases">
        <authorList>
            <consortium name="Pathogen Informatics"/>
        </authorList>
    </citation>
    <scope>NUCLEOTIDE SEQUENCE [LARGE SCALE GENOMIC DNA]</scope>
</reference>
<evidence type="ECO:0000313" key="2">
    <source>
        <dbReference type="EMBL" id="VDM25192.1"/>
    </source>
</evidence>
<proteinExistence type="predicted"/>